<dbReference type="AlphaFoldDB" id="A0A166S9W8"/>
<dbReference type="Proteomes" id="UP000076532">
    <property type="component" value="Unassembled WGS sequence"/>
</dbReference>
<gene>
    <name evidence="1" type="ORF">FIBSPDRAFT_990569</name>
</gene>
<evidence type="ECO:0000313" key="2">
    <source>
        <dbReference type="Proteomes" id="UP000076532"/>
    </source>
</evidence>
<sequence>MSEVSLSTITSYSLINIPIARCIDPKSALVSPYMVWLSATAHYKKGGGWYRAIGSTHHYGYLSSTLTWFLMLNLSFFEVGRKVFLSENSGLVDAQTPQLKVAMIETSGSSSERIALASIWPVLIGEIADHEGWTLQGFRKYLRHRFLSHASTPLLLHPITIVSSSMGCCSEEARDGDDEVDENDTGHPDDAMTVLAVLGDKGDCIKLNPDGMCLTHTALSHIILESRPQLGCNDDGVAGVCHALATPVILHL</sequence>
<accession>A0A166S9W8</accession>
<dbReference type="EMBL" id="KV417499">
    <property type="protein sequence ID" value="KZP29199.1"/>
    <property type="molecule type" value="Genomic_DNA"/>
</dbReference>
<reference evidence="1 2" key="1">
    <citation type="journal article" date="2016" name="Mol. Biol. Evol.">
        <title>Comparative Genomics of Early-Diverging Mushroom-Forming Fungi Provides Insights into the Origins of Lignocellulose Decay Capabilities.</title>
        <authorList>
            <person name="Nagy L.G."/>
            <person name="Riley R."/>
            <person name="Tritt A."/>
            <person name="Adam C."/>
            <person name="Daum C."/>
            <person name="Floudas D."/>
            <person name="Sun H."/>
            <person name="Yadav J.S."/>
            <person name="Pangilinan J."/>
            <person name="Larsson K.H."/>
            <person name="Matsuura K."/>
            <person name="Barry K."/>
            <person name="Labutti K."/>
            <person name="Kuo R."/>
            <person name="Ohm R.A."/>
            <person name="Bhattacharya S.S."/>
            <person name="Shirouzu T."/>
            <person name="Yoshinaga Y."/>
            <person name="Martin F.M."/>
            <person name="Grigoriev I.V."/>
            <person name="Hibbett D.S."/>
        </authorList>
    </citation>
    <scope>NUCLEOTIDE SEQUENCE [LARGE SCALE GENOMIC DNA]</scope>
    <source>
        <strain evidence="1 2">CBS 109695</strain>
    </source>
</reference>
<proteinExistence type="predicted"/>
<keyword evidence="2" id="KW-1185">Reference proteome</keyword>
<protein>
    <submittedName>
        <fullName evidence="1">Uncharacterized protein</fullName>
    </submittedName>
</protein>
<evidence type="ECO:0000313" key="1">
    <source>
        <dbReference type="EMBL" id="KZP29199.1"/>
    </source>
</evidence>
<organism evidence="1 2">
    <name type="scientific">Athelia psychrophila</name>
    <dbReference type="NCBI Taxonomy" id="1759441"/>
    <lineage>
        <taxon>Eukaryota</taxon>
        <taxon>Fungi</taxon>
        <taxon>Dikarya</taxon>
        <taxon>Basidiomycota</taxon>
        <taxon>Agaricomycotina</taxon>
        <taxon>Agaricomycetes</taxon>
        <taxon>Agaricomycetidae</taxon>
        <taxon>Atheliales</taxon>
        <taxon>Atheliaceae</taxon>
        <taxon>Athelia</taxon>
    </lineage>
</organism>
<name>A0A166S9W8_9AGAM</name>